<dbReference type="InterPro" id="IPR056729">
    <property type="entry name" value="GMPPB_C"/>
</dbReference>
<accession>O58775</accession>
<dbReference type="Gene3D" id="3.90.550.10">
    <property type="entry name" value="Spore Coat Polysaccharide Biosynthesis Protein SpsA, Chain A"/>
    <property type="match status" value="1"/>
</dbReference>
<dbReference type="IntAct" id="O58775">
    <property type="interactions" value="2"/>
</dbReference>
<protein>
    <submittedName>
        <fullName evidence="4">416aa long hypothetical sugar-phosphate nucleotydyl transferase</fullName>
    </submittedName>
</protein>
<dbReference type="Proteomes" id="UP000000752">
    <property type="component" value="Chromosome"/>
</dbReference>
<keyword evidence="4" id="KW-0808">Transferase</keyword>
<dbReference type="InterPro" id="IPR029044">
    <property type="entry name" value="Nucleotide-diphossugar_trans"/>
</dbReference>
<evidence type="ECO:0000259" key="3">
    <source>
        <dbReference type="Pfam" id="PF25087"/>
    </source>
</evidence>
<dbReference type="GO" id="GO:0016740">
    <property type="term" value="F:transferase activity"/>
    <property type="evidence" value="ECO:0007669"/>
    <property type="project" value="UniProtKB-KW"/>
</dbReference>
<gene>
    <name evidence="4" type="ordered locus">PH1022</name>
</gene>
<sequence>MNKMKAVILAGGFGTRLRPISSTRPKPMVPVLGKPNLQYILEALEKVKEIDEIILSVHYMRGEIREFIQEKMRDYPKDIRFVNDPMPLETGGALKNVEEYVSDDFLVIYGDVFTNFDYSELIEAHKKNDGLITVALTKVYDPERFGVVITDEEGKIVEFEEKPRKPKTNLVDAGIYMVNKDVLKEIPKNKEIYFEREILPKFVNQGLVYGYKMPKQYYWVDLGTPEDFFYAHQIALDELSKENGYMILGENVEIPDDVEVQGPVYIDDNAKIGHGVKIKAYTYIGPNTIIEDKAYFKRSILLGNDIIKERAELKDAILGEGVVVGKDVIIKENAVIGDYAKIYDNLVIYGAKVLPWKKVEEYEAYIKIKLDPTKVRPGQYPDHCPLGLPECIYKKFKAIAGEKPPCDECIENQWLF</sequence>
<feature type="domain" description="Mannose-1-phosphate guanyltransferase C-terminal" evidence="3">
    <location>
        <begin position="260"/>
        <end position="362"/>
    </location>
</feature>
<evidence type="ECO:0000259" key="2">
    <source>
        <dbReference type="Pfam" id="PF00483"/>
    </source>
</evidence>
<dbReference type="InterPro" id="IPR005835">
    <property type="entry name" value="NTP_transferase_dom"/>
</dbReference>
<dbReference type="PANTHER" id="PTHR22572">
    <property type="entry name" value="SUGAR-1-PHOSPHATE GUANYL TRANSFERASE"/>
    <property type="match status" value="1"/>
</dbReference>
<dbReference type="MINT" id="O58775"/>
<evidence type="ECO:0000313" key="4">
    <source>
        <dbReference type="EMBL" id="BAA30119.1"/>
    </source>
</evidence>
<evidence type="ECO:0000313" key="5">
    <source>
        <dbReference type="Proteomes" id="UP000000752"/>
    </source>
</evidence>
<comment type="similarity">
    <text evidence="1">Belongs to the transferase hexapeptide repeat family.</text>
</comment>
<dbReference type="EnsemblBacteria" id="BAA30119">
    <property type="protein sequence ID" value="BAA30119"/>
    <property type="gene ID" value="BAA30119"/>
</dbReference>
<reference evidence="4 5" key="1">
    <citation type="journal article" date="1998" name="DNA Res.">
        <title>Complete sequence and gene organization of the genome of a hyper-thermophilic archaebacterium, Pyrococcus horikoshii OT3.</title>
        <authorList>
            <person name="Kawarabayasi Y."/>
            <person name="Sawada M."/>
            <person name="Horikawa H."/>
            <person name="Haikawa Y."/>
            <person name="Hino Y."/>
            <person name="Yamamoto S."/>
            <person name="Sekine M."/>
            <person name="Baba S."/>
            <person name="Kosugi H."/>
            <person name="Hosoyama A."/>
            <person name="Nagai Y."/>
            <person name="Sakai M."/>
            <person name="Ogura K."/>
            <person name="Otuka R."/>
            <person name="Nakazawa H."/>
            <person name="Takamiya M."/>
            <person name="Ohfuku Y."/>
            <person name="Funahashi T."/>
            <person name="Tanaka T."/>
            <person name="Kudoh Y."/>
            <person name="Yamazaki J."/>
            <person name="Kushida N."/>
            <person name="Oguchi A."/>
            <person name="Aoki K."/>
            <person name="Nakamura Y."/>
            <person name="Robb T.F."/>
            <person name="Horikoshi K."/>
            <person name="Masuchi Y."/>
            <person name="Shizuya H."/>
            <person name="Kikuchi H."/>
        </authorList>
    </citation>
    <scope>NUCLEOTIDE SEQUENCE [LARGE SCALE GENOMIC DNA]</scope>
    <source>
        <strain evidence="5">ATCC 700860 / DSM 12428 / JCM 9974 / NBRC 100139 / OT-3</strain>
    </source>
</reference>
<dbReference type="PIR" id="A71095">
    <property type="entry name" value="A71095"/>
</dbReference>
<keyword evidence="5" id="KW-1185">Reference proteome</keyword>
<dbReference type="EMBL" id="BA000001">
    <property type="protein sequence ID" value="BAA30119.1"/>
    <property type="molecule type" value="Genomic_DNA"/>
</dbReference>
<dbReference type="SUPFAM" id="SSF53448">
    <property type="entry name" value="Nucleotide-diphospho-sugar transferases"/>
    <property type="match status" value="1"/>
</dbReference>
<feature type="domain" description="Nucleotidyl transferase" evidence="2">
    <location>
        <begin position="5"/>
        <end position="236"/>
    </location>
</feature>
<dbReference type="Pfam" id="PF00483">
    <property type="entry name" value="NTP_transferase"/>
    <property type="match status" value="1"/>
</dbReference>
<proteinExistence type="inferred from homology"/>
<name>O58775_PYRHO</name>
<dbReference type="eggNOG" id="arCOG00666">
    <property type="taxonomic scope" value="Archaea"/>
</dbReference>
<evidence type="ECO:0000256" key="1">
    <source>
        <dbReference type="ARBA" id="ARBA00007274"/>
    </source>
</evidence>
<dbReference type="Pfam" id="PF25087">
    <property type="entry name" value="GMPPB_C"/>
    <property type="match status" value="1"/>
</dbReference>
<dbReference type="STRING" id="70601.gene:9377979"/>
<dbReference type="InterPro" id="IPR050486">
    <property type="entry name" value="Mannose-1P_guanyltransferase"/>
</dbReference>
<dbReference type="AlphaFoldDB" id="O58775"/>
<dbReference type="KEGG" id="pho:PH1022"/>
<dbReference type="CDD" id="cd04181">
    <property type="entry name" value="NTP_transferase"/>
    <property type="match status" value="1"/>
</dbReference>
<dbReference type="Gene3D" id="2.160.10.10">
    <property type="entry name" value="Hexapeptide repeat proteins"/>
    <property type="match status" value="1"/>
</dbReference>
<dbReference type="SMR" id="O58775"/>
<organism evidence="4 5">
    <name type="scientific">Pyrococcus horikoshii (strain ATCC 700860 / DSM 12428 / JCM 9974 / NBRC 100139 / OT-3)</name>
    <dbReference type="NCBI Taxonomy" id="70601"/>
    <lineage>
        <taxon>Archaea</taxon>
        <taxon>Methanobacteriati</taxon>
        <taxon>Methanobacteriota</taxon>
        <taxon>Thermococci</taxon>
        <taxon>Thermococcales</taxon>
        <taxon>Thermococcaceae</taxon>
        <taxon>Pyrococcus</taxon>
    </lineage>
</organism>